<feature type="compositionally biased region" description="Low complexity" evidence="2">
    <location>
        <begin position="36"/>
        <end position="47"/>
    </location>
</feature>
<evidence type="ECO:0000256" key="2">
    <source>
        <dbReference type="SAM" id="MobiDB-lite"/>
    </source>
</evidence>
<evidence type="ECO:0000313" key="4">
    <source>
        <dbReference type="EMBL" id="KAA9111440.1"/>
    </source>
</evidence>
<evidence type="ECO:0000313" key="5">
    <source>
        <dbReference type="Proteomes" id="UP000325827"/>
    </source>
</evidence>
<evidence type="ECO:0000259" key="3">
    <source>
        <dbReference type="SMART" id="SM00062"/>
    </source>
</evidence>
<sequence length="330" mass="34161">MALSRKQGITIGAAAVALVAIVGIVTAVTLNRPAEAAAEPAPSASASGNTTTDEITWVDTDPVPEAVAALKASGFTPATPGKLTVAVGAFVPPLSYVPEGETLPAGTEPNIGKLIAEGLGLEYNPVVVAWADWPLGIQSGKYDLITANVTVTEERKELYDFASYRQDLLGFYVRADSKIDKIQEAADISGLKIVVGSGTNQEQVLLKWNEELAAAGKAPAELQYYDDNAAATLALESGRVDANFGPNATSAWAARETGQTKLVGIIPGGWPLAANIAAGTAKGNGLIEPVSIVLNALIADGKYQDVLEAWGLESEGIDESVVNPPGLPKS</sequence>
<dbReference type="Pfam" id="PF00497">
    <property type="entry name" value="SBP_bac_3"/>
    <property type="match status" value="1"/>
</dbReference>
<dbReference type="AlphaFoldDB" id="A0A5J5J5U9"/>
<keyword evidence="5" id="KW-1185">Reference proteome</keyword>
<reference evidence="5" key="1">
    <citation type="submission" date="2019-09" db="EMBL/GenBank/DDBJ databases">
        <title>Mumia zhuanghuii sp. nov. isolated from the intestinal contents of plateau pika (Ochotona curzoniae) in the Qinghai-Tibet plateau of China.</title>
        <authorList>
            <person name="Tian Z."/>
        </authorList>
    </citation>
    <scope>NUCLEOTIDE SEQUENCE [LARGE SCALE GENOMIC DNA]</scope>
    <source>
        <strain evidence="5">JCM 30598</strain>
    </source>
</reference>
<protein>
    <submittedName>
        <fullName evidence="4">Transporter substrate-binding domain-containing protein</fullName>
    </submittedName>
</protein>
<accession>A0A5J5J5U9</accession>
<name>A0A5J5J5U9_9MICO</name>
<dbReference type="CDD" id="cd01004">
    <property type="entry name" value="PBP2_MidA_like"/>
    <property type="match status" value="1"/>
</dbReference>
<keyword evidence="1" id="KW-0732">Signal</keyword>
<feature type="domain" description="Solute-binding protein family 3/N-terminal" evidence="3">
    <location>
        <begin position="102"/>
        <end position="314"/>
    </location>
</feature>
<dbReference type="EMBL" id="VYSA01000001">
    <property type="protein sequence ID" value="KAA9111440.1"/>
    <property type="molecule type" value="Genomic_DNA"/>
</dbReference>
<dbReference type="Proteomes" id="UP000325827">
    <property type="component" value="Unassembled WGS sequence"/>
</dbReference>
<dbReference type="SMART" id="SM00062">
    <property type="entry name" value="PBPb"/>
    <property type="match status" value="1"/>
</dbReference>
<evidence type="ECO:0000256" key="1">
    <source>
        <dbReference type="ARBA" id="ARBA00022729"/>
    </source>
</evidence>
<proteinExistence type="predicted"/>
<dbReference type="Gene3D" id="3.40.190.10">
    <property type="entry name" value="Periplasmic binding protein-like II"/>
    <property type="match status" value="2"/>
</dbReference>
<comment type="caution">
    <text evidence="4">The sequence shown here is derived from an EMBL/GenBank/DDBJ whole genome shotgun (WGS) entry which is preliminary data.</text>
</comment>
<dbReference type="SUPFAM" id="SSF53850">
    <property type="entry name" value="Periplasmic binding protein-like II"/>
    <property type="match status" value="1"/>
</dbReference>
<dbReference type="InterPro" id="IPR001638">
    <property type="entry name" value="Solute-binding_3/MltF_N"/>
</dbReference>
<dbReference type="OrthoDB" id="4633994at2"/>
<feature type="region of interest" description="Disordered" evidence="2">
    <location>
        <begin position="36"/>
        <end position="56"/>
    </location>
</feature>
<organism evidence="4 5">
    <name type="scientific">Microbacterium rhizomatis</name>
    <dbReference type="NCBI Taxonomy" id="1631477"/>
    <lineage>
        <taxon>Bacteria</taxon>
        <taxon>Bacillati</taxon>
        <taxon>Actinomycetota</taxon>
        <taxon>Actinomycetes</taxon>
        <taxon>Micrococcales</taxon>
        <taxon>Microbacteriaceae</taxon>
        <taxon>Microbacterium</taxon>
    </lineage>
</organism>
<gene>
    <name evidence="4" type="ORF">F6B43_07675</name>
</gene>
<dbReference type="PANTHER" id="PTHR35936:SF17">
    <property type="entry name" value="ARGININE-BINDING EXTRACELLULAR PROTEIN ARTP"/>
    <property type="match status" value="1"/>
</dbReference>
<dbReference type="PANTHER" id="PTHR35936">
    <property type="entry name" value="MEMBRANE-BOUND LYTIC MUREIN TRANSGLYCOSYLASE F"/>
    <property type="match status" value="1"/>
</dbReference>
<dbReference type="RefSeq" id="WP_150448209.1">
    <property type="nucleotide sequence ID" value="NZ_VYSA01000001.1"/>
</dbReference>